<dbReference type="PIRSF" id="PIRSF001430">
    <property type="entry name" value="tRNA_psdUrid_synth"/>
    <property type="match status" value="1"/>
</dbReference>
<comment type="subunit">
    <text evidence="4">Homodimer.</text>
</comment>
<gene>
    <name evidence="4 9" type="primary">truA</name>
    <name evidence="9" type="ORF">DSM104443_01580</name>
</gene>
<keyword evidence="10" id="KW-1185">Reference proteome</keyword>
<dbReference type="Pfam" id="PF01416">
    <property type="entry name" value="PseudoU_synth_1"/>
    <property type="match status" value="2"/>
</dbReference>
<feature type="domain" description="Pseudouridine synthase I TruA alpha/beta" evidence="8">
    <location>
        <begin position="8"/>
        <end position="102"/>
    </location>
</feature>
<dbReference type="Gene3D" id="3.30.70.580">
    <property type="entry name" value="Pseudouridine synthase I, catalytic domain, N-terminal subdomain"/>
    <property type="match status" value="1"/>
</dbReference>
<evidence type="ECO:0000259" key="8">
    <source>
        <dbReference type="Pfam" id="PF01416"/>
    </source>
</evidence>
<keyword evidence="2 4" id="KW-0819">tRNA processing</keyword>
<dbReference type="PANTHER" id="PTHR11142:SF0">
    <property type="entry name" value="TRNA PSEUDOURIDINE SYNTHASE-LIKE 1"/>
    <property type="match status" value="1"/>
</dbReference>
<dbReference type="Proteomes" id="UP000501534">
    <property type="component" value="Chromosome"/>
</dbReference>
<dbReference type="NCBIfam" id="TIGR00071">
    <property type="entry name" value="hisT_truA"/>
    <property type="match status" value="1"/>
</dbReference>
<dbReference type="InterPro" id="IPR020094">
    <property type="entry name" value="TruA/RsuA/RluB/E/F_N"/>
</dbReference>
<dbReference type="InterPro" id="IPR020095">
    <property type="entry name" value="PsdUridine_synth_TruA_C"/>
</dbReference>
<dbReference type="SUPFAM" id="SSF55120">
    <property type="entry name" value="Pseudouridine synthase"/>
    <property type="match status" value="1"/>
</dbReference>
<proteinExistence type="inferred from homology"/>
<dbReference type="KEGG" id="uru:DSM104443_01580"/>
<dbReference type="EMBL" id="CP053069">
    <property type="protein sequence ID" value="QJR10516.1"/>
    <property type="molecule type" value="Genomic_DNA"/>
</dbReference>
<evidence type="ECO:0000256" key="4">
    <source>
        <dbReference type="HAMAP-Rule" id="MF_00171"/>
    </source>
</evidence>
<dbReference type="InterPro" id="IPR020103">
    <property type="entry name" value="PsdUridine_synth_cat_dom_sf"/>
</dbReference>
<reference evidence="9 10" key="1">
    <citation type="submission" date="2020-04" db="EMBL/GenBank/DDBJ databases">
        <title>Usitatibacter rugosus gen. nov., sp. nov. and Usitatibacter palustris sp. nov., novel members of Usitatibacteraceae fam. nov. within the order Nitrosomonadales isolated from soil.</title>
        <authorList>
            <person name="Huber K.J."/>
            <person name="Neumann-Schaal M."/>
            <person name="Geppert A."/>
            <person name="Luckner M."/>
            <person name="Wanner G."/>
            <person name="Overmann J."/>
        </authorList>
    </citation>
    <scope>NUCLEOTIDE SEQUENCE [LARGE SCALE GENOMIC DNA]</scope>
    <source>
        <strain evidence="9 10">0125_3</strain>
    </source>
</reference>
<feature type="domain" description="Pseudouridine synthase I TruA alpha/beta" evidence="8">
    <location>
        <begin position="145"/>
        <end position="244"/>
    </location>
</feature>
<dbReference type="EC" id="5.4.99.12" evidence="4"/>
<dbReference type="InterPro" id="IPR001406">
    <property type="entry name" value="PsdUridine_synth_TruA"/>
</dbReference>
<name>A0A6M4GTR4_9PROT</name>
<dbReference type="FunFam" id="3.30.70.580:FF:000001">
    <property type="entry name" value="tRNA pseudouridine synthase A"/>
    <property type="match status" value="1"/>
</dbReference>
<organism evidence="9 10">
    <name type="scientific">Usitatibacter rugosus</name>
    <dbReference type="NCBI Taxonomy" id="2732067"/>
    <lineage>
        <taxon>Bacteria</taxon>
        <taxon>Pseudomonadati</taxon>
        <taxon>Pseudomonadota</taxon>
        <taxon>Betaproteobacteria</taxon>
        <taxon>Nitrosomonadales</taxon>
        <taxon>Usitatibacteraceae</taxon>
        <taxon>Usitatibacter</taxon>
    </lineage>
</organism>
<comment type="caution">
    <text evidence="4">Lacks conserved residue(s) required for the propagation of feature annotation.</text>
</comment>
<accession>A0A6M4GTR4</accession>
<evidence type="ECO:0000256" key="3">
    <source>
        <dbReference type="ARBA" id="ARBA00023235"/>
    </source>
</evidence>
<dbReference type="GO" id="GO:0160147">
    <property type="term" value="F:tRNA pseudouridine(38-40) synthase activity"/>
    <property type="evidence" value="ECO:0007669"/>
    <property type="project" value="UniProtKB-EC"/>
</dbReference>
<evidence type="ECO:0000256" key="7">
    <source>
        <dbReference type="RuleBase" id="RU003792"/>
    </source>
</evidence>
<dbReference type="Gene3D" id="3.30.70.660">
    <property type="entry name" value="Pseudouridine synthase I, catalytic domain, C-terminal subdomain"/>
    <property type="match status" value="1"/>
</dbReference>
<dbReference type="RefSeq" id="WP_171091089.1">
    <property type="nucleotide sequence ID" value="NZ_CP053069.1"/>
</dbReference>
<comment type="similarity">
    <text evidence="1 4 7">Belongs to the tRNA pseudouridine synthase TruA family.</text>
</comment>
<dbReference type="GO" id="GO:0003723">
    <property type="term" value="F:RNA binding"/>
    <property type="evidence" value="ECO:0007669"/>
    <property type="project" value="InterPro"/>
</dbReference>
<keyword evidence="3 4" id="KW-0413">Isomerase</keyword>
<dbReference type="PANTHER" id="PTHR11142">
    <property type="entry name" value="PSEUDOURIDYLATE SYNTHASE"/>
    <property type="match status" value="1"/>
</dbReference>
<protein>
    <recommendedName>
        <fullName evidence="4">tRNA pseudouridine synthase A</fullName>
        <ecNumber evidence="4">5.4.99.12</ecNumber>
    </recommendedName>
    <alternativeName>
        <fullName evidence="4">tRNA pseudouridine(38-40) synthase</fullName>
    </alternativeName>
    <alternativeName>
        <fullName evidence="4">tRNA pseudouridylate synthase I</fullName>
    </alternativeName>
    <alternativeName>
        <fullName evidence="4">tRNA-uridine isomerase I</fullName>
    </alternativeName>
</protein>
<comment type="catalytic activity">
    <reaction evidence="4 7">
        <text>uridine(38/39/40) in tRNA = pseudouridine(38/39/40) in tRNA</text>
        <dbReference type="Rhea" id="RHEA:22376"/>
        <dbReference type="Rhea" id="RHEA-COMP:10085"/>
        <dbReference type="Rhea" id="RHEA-COMP:10087"/>
        <dbReference type="ChEBI" id="CHEBI:65314"/>
        <dbReference type="ChEBI" id="CHEBI:65315"/>
        <dbReference type="EC" id="5.4.99.12"/>
    </reaction>
</comment>
<evidence type="ECO:0000256" key="1">
    <source>
        <dbReference type="ARBA" id="ARBA00009375"/>
    </source>
</evidence>
<dbReference type="GO" id="GO:0031119">
    <property type="term" value="P:tRNA pseudouridine synthesis"/>
    <property type="evidence" value="ECO:0007669"/>
    <property type="project" value="UniProtKB-UniRule"/>
</dbReference>
<dbReference type="AlphaFoldDB" id="A0A6M4GTR4"/>
<evidence type="ECO:0000256" key="6">
    <source>
        <dbReference type="PIRSR" id="PIRSR001430-2"/>
    </source>
</evidence>
<feature type="active site" description="Nucleophile" evidence="4 5">
    <location>
        <position position="51"/>
    </location>
</feature>
<evidence type="ECO:0000256" key="5">
    <source>
        <dbReference type="PIRSR" id="PIRSR001430-1"/>
    </source>
</evidence>
<evidence type="ECO:0000313" key="9">
    <source>
        <dbReference type="EMBL" id="QJR10516.1"/>
    </source>
</evidence>
<dbReference type="HAMAP" id="MF_00171">
    <property type="entry name" value="TruA"/>
    <property type="match status" value="1"/>
</dbReference>
<evidence type="ECO:0000256" key="2">
    <source>
        <dbReference type="ARBA" id="ARBA00022694"/>
    </source>
</evidence>
<dbReference type="InterPro" id="IPR020097">
    <property type="entry name" value="PsdUridine_synth_TruA_a/b_dom"/>
</dbReference>
<feature type="binding site" evidence="4 6">
    <location>
        <position position="109"/>
    </location>
    <ligand>
        <name>substrate</name>
    </ligand>
</feature>
<dbReference type="CDD" id="cd02570">
    <property type="entry name" value="PseudoU_synth_EcTruA"/>
    <property type="match status" value="1"/>
</dbReference>
<sequence length="260" mass="28799">MRIALGLEYDGSAFCGWQSQPGGCGVQDHLEKALSTFADRPVSVLAAGRTDTGVHATAQVVHFDTDAQRDDNSWVRGPNSYLDPRVRVLWARPVPDEFHARFSARSRTYYYLLLDDPVAPAALNARMGWFHKPLDVAAMSATMGMFLGEHDFSAFRDAQCQAKSPVKVMHEARIERRGNMIVFTFRASAFLHHMVRNLVGSLVYVGAGRFDAEALAKVFASLDRRNAAPTFAPDGLYLAAIEYDPAFALPAFRPFPLFPS</sequence>
<comment type="function">
    <text evidence="4">Formation of pseudouridine at positions 38, 39 and 40 in the anticodon stem and loop of transfer RNAs.</text>
</comment>
<evidence type="ECO:0000313" key="10">
    <source>
        <dbReference type="Proteomes" id="UP000501534"/>
    </source>
</evidence>